<organism evidence="12">
    <name type="scientific">Schistocephalus solidus</name>
    <name type="common">Tapeworm</name>
    <dbReference type="NCBI Taxonomy" id="70667"/>
    <lineage>
        <taxon>Eukaryota</taxon>
        <taxon>Metazoa</taxon>
        <taxon>Spiralia</taxon>
        <taxon>Lophotrochozoa</taxon>
        <taxon>Platyhelminthes</taxon>
        <taxon>Cestoda</taxon>
        <taxon>Eucestoda</taxon>
        <taxon>Diphyllobothriidea</taxon>
        <taxon>Diphyllobothriidae</taxon>
        <taxon>Schistocephalus</taxon>
    </lineage>
</organism>
<feature type="repeat" description="ANK" evidence="8">
    <location>
        <begin position="160"/>
        <end position="192"/>
    </location>
</feature>
<dbReference type="Pfam" id="PF18139">
    <property type="entry name" value="LSDAT_euk"/>
    <property type="match status" value="1"/>
</dbReference>
<feature type="transmembrane region" description="Helical" evidence="9">
    <location>
        <begin position="1163"/>
        <end position="1186"/>
    </location>
</feature>
<dbReference type="Pfam" id="PF12796">
    <property type="entry name" value="Ank_2"/>
    <property type="match status" value="1"/>
</dbReference>
<evidence type="ECO:0000256" key="8">
    <source>
        <dbReference type="PROSITE-ProRule" id="PRU00023"/>
    </source>
</evidence>
<evidence type="ECO:0000256" key="6">
    <source>
        <dbReference type="ARBA" id="ARBA00023136"/>
    </source>
</evidence>
<feature type="domain" description="TRPM-like" evidence="11">
    <location>
        <begin position="681"/>
        <end position="923"/>
    </location>
</feature>
<dbReference type="PANTHER" id="PTHR13800:SF12">
    <property type="entry name" value="TRANSIENT RECEPTOR POTENTIAL CATION CHANNEL SUBFAMILY M MEMBER-LIKE 2"/>
    <property type="match status" value="1"/>
</dbReference>
<keyword evidence="8" id="KW-0040">ANK repeat</keyword>
<dbReference type="PANTHER" id="PTHR13800">
    <property type="entry name" value="TRANSIENT RECEPTOR POTENTIAL CATION CHANNEL, SUBFAMILY M, MEMBER 6"/>
    <property type="match status" value="1"/>
</dbReference>
<feature type="transmembrane region" description="Helical" evidence="9">
    <location>
        <begin position="1054"/>
        <end position="1070"/>
    </location>
</feature>
<dbReference type="PROSITE" id="PS50088">
    <property type="entry name" value="ANK_REPEAT"/>
    <property type="match status" value="1"/>
</dbReference>
<evidence type="ECO:0000256" key="5">
    <source>
        <dbReference type="ARBA" id="ARBA00023065"/>
    </source>
</evidence>
<dbReference type="Gene3D" id="1.25.40.20">
    <property type="entry name" value="Ankyrin repeat-containing domain"/>
    <property type="match status" value="1"/>
</dbReference>
<dbReference type="PROSITE" id="PS50297">
    <property type="entry name" value="ANK_REP_REGION"/>
    <property type="match status" value="1"/>
</dbReference>
<dbReference type="InterPro" id="IPR002110">
    <property type="entry name" value="Ankyrin_rpt"/>
</dbReference>
<dbReference type="EMBL" id="GEEE01009069">
    <property type="protein sequence ID" value="JAP54156.1"/>
    <property type="molecule type" value="Transcribed_RNA"/>
</dbReference>
<feature type="transmembrane region" description="Helical" evidence="9">
    <location>
        <begin position="1027"/>
        <end position="1048"/>
    </location>
</feature>
<evidence type="ECO:0000259" key="11">
    <source>
        <dbReference type="Pfam" id="PF25508"/>
    </source>
</evidence>
<name>A0A0X3Q3V0_SCHSO</name>
<evidence type="ECO:0000256" key="3">
    <source>
        <dbReference type="ARBA" id="ARBA00022692"/>
    </source>
</evidence>
<feature type="transmembrane region" description="Helical" evidence="9">
    <location>
        <begin position="1091"/>
        <end position="1109"/>
    </location>
</feature>
<sequence length="1227" mass="141153">MFPDEEAYNRLHLTVLSLTPEELCIQQAFRSNLSRPLTNEDLQMLLCIWQDDLKCYRELNSDRIRELSLEVDLDALRLIKNYKAATFAETKRGIQLIHLVALFSAHSILQEVLNTLPPEFHSAQTSDFLTAVHISAALGDYLALRMYIENNVSVMQQDSKGRTALHYAAQTNIESMIVILVQSNALINYEDQSGRTPLEYCDTRELRKNYKFLDYHQRQLSSARNDVGSFEVDRNIQEKLRSAPFLFDSYLCLRPQRGNGVNAKEACNCYWKDERHERFSSKSDLQAVMKRRHRGFIVRPTSTFGQFESVLSPVISQYIRIADETSFEKMHTLLFTIWRLPKPELVLTFYGSDPNSAALTKLLQRSLGKITRQTRTWLLTDGKLGGTADLVAQAMRGYTEAYGMKELQVIALTPWTLLANAESLRSDDFLGKTRFSLPQKTYRSDKRIQLAENHTHYLLIDTKEKKMSNMAVCRAQFEAWISRLSELPNDESHKYGQKDDLRLNSNFATTSRQTSELQPITAEKTPVCGVLVGGGKEHLQGVKNALKQKTPFVVISDSGGLANVLERCVDMMRKKRASTDQKLRWSSFNMNLKKIADAVEGIWDLEEGEVGLLENILNHAYLLEFISISESKGAELDARIVKSLTKSELFEGVDANEIWKFKLRMALQLNRTDFLSENMFDGVEWDKVVMATFVEMSLLEDKRDFLQLLLDSGFPLHEYITLDLIEKLYQADFESNKPRAEIFKILVSLSYKPMPTSITIKVVHTILSRTLGHKLNKVVFKKENDKASHMLDIQPSLETSVVESDEEDGEIRLLHLLIWAFICRRFELSYLVWLLMKEPIPAALLLVTLAEQMKKTQQALKENDELQRMAIFYERMAVGILEECHGNDTANSLNMLCMARSAYGGRSQLLLAEEGNCKHFIEHQASQTCVKRVWFGNISELISLKRYSFSIVMGILFPPSIPLIVEYRENRQVRSPQKQSNHYPGFTHKGGEQAQIPVEVSRSGRKNSLRTYFKHIKDFYCAPQTRFVYNFILAVLLLIAFSTVILVWRSDSSFSKPYFFIYTLFAGIMLENIRTTIVQRNGFRQYLYGRWNLVFLACTCLFILGNLSFMPRVKDYKSLIWLTRLFLAICLLVGFAFLFRFFVVSRSIGPKLLMIHKMVLGDLLPFLAIIVIFWLAFTVFIVVIIYKPIPNESFRTQMNEFTISLRNAFFAMFGEFNMGDSISELEK</sequence>
<feature type="domain" description="TRPM SLOG" evidence="10">
    <location>
        <begin position="317"/>
        <end position="578"/>
    </location>
</feature>
<dbReference type="InterPro" id="IPR036770">
    <property type="entry name" value="Ankyrin_rpt-contain_sf"/>
</dbReference>
<dbReference type="GO" id="GO:0099604">
    <property type="term" value="F:ligand-gated calcium channel activity"/>
    <property type="evidence" value="ECO:0007669"/>
    <property type="project" value="TreeGrafter"/>
</dbReference>
<evidence type="ECO:0000256" key="7">
    <source>
        <dbReference type="ARBA" id="ARBA00023303"/>
    </source>
</evidence>
<dbReference type="SUPFAM" id="SSF48403">
    <property type="entry name" value="Ankyrin repeat"/>
    <property type="match status" value="1"/>
</dbReference>
<evidence type="ECO:0000313" key="12">
    <source>
        <dbReference type="EMBL" id="JAP54156.1"/>
    </source>
</evidence>
<dbReference type="InterPro" id="IPR041491">
    <property type="entry name" value="TRPM_SLOG"/>
</dbReference>
<evidence type="ECO:0000256" key="1">
    <source>
        <dbReference type="ARBA" id="ARBA00004141"/>
    </source>
</evidence>
<keyword evidence="6 9" id="KW-0472">Membrane</keyword>
<keyword evidence="4 9" id="KW-1133">Transmembrane helix</keyword>
<feature type="transmembrane region" description="Helical" evidence="9">
    <location>
        <begin position="947"/>
        <end position="965"/>
    </location>
</feature>
<feature type="transmembrane region" description="Helical" evidence="9">
    <location>
        <begin position="1121"/>
        <end position="1143"/>
    </location>
</feature>
<evidence type="ECO:0000256" key="2">
    <source>
        <dbReference type="ARBA" id="ARBA00022448"/>
    </source>
</evidence>
<dbReference type="AlphaFoldDB" id="A0A0X3Q3V0"/>
<reference evidence="12" key="1">
    <citation type="submission" date="2016-01" db="EMBL/GenBank/DDBJ databases">
        <title>Reference transcriptome for the parasite Schistocephalus solidus: insights into the molecular evolution of parasitism.</title>
        <authorList>
            <person name="Hebert F.O."/>
            <person name="Grambauer S."/>
            <person name="Barber I."/>
            <person name="Landry C.R."/>
            <person name="Aubin-Horth N."/>
        </authorList>
    </citation>
    <scope>NUCLEOTIDE SEQUENCE</scope>
</reference>
<dbReference type="Pfam" id="PF25508">
    <property type="entry name" value="TRPM2"/>
    <property type="match status" value="1"/>
</dbReference>
<evidence type="ECO:0000256" key="4">
    <source>
        <dbReference type="ARBA" id="ARBA00022989"/>
    </source>
</evidence>
<dbReference type="GO" id="GO:0005886">
    <property type="term" value="C:plasma membrane"/>
    <property type="evidence" value="ECO:0007669"/>
    <property type="project" value="TreeGrafter"/>
</dbReference>
<keyword evidence="2" id="KW-0813">Transport</keyword>
<evidence type="ECO:0000259" key="10">
    <source>
        <dbReference type="Pfam" id="PF18139"/>
    </source>
</evidence>
<keyword evidence="3 9" id="KW-0812">Transmembrane</keyword>
<evidence type="ECO:0000256" key="9">
    <source>
        <dbReference type="SAM" id="Phobius"/>
    </source>
</evidence>
<proteinExistence type="predicted"/>
<gene>
    <name evidence="12" type="ORF">TR156741</name>
</gene>
<dbReference type="InterPro" id="IPR050927">
    <property type="entry name" value="TRPM"/>
</dbReference>
<comment type="subcellular location">
    <subcellularLocation>
        <location evidence="1">Membrane</location>
        <topology evidence="1">Multi-pass membrane protein</topology>
    </subcellularLocation>
</comment>
<protein>
    <submittedName>
        <fullName evidence="12">Uncharacterized protein</fullName>
    </submittedName>
</protein>
<keyword evidence="5" id="KW-0406">Ion transport</keyword>
<dbReference type="InterPro" id="IPR057366">
    <property type="entry name" value="TRPM-like"/>
</dbReference>
<accession>A0A0X3Q3V0</accession>
<keyword evidence="7" id="KW-0407">Ion channel</keyword>
<feature type="non-terminal residue" evidence="12">
    <location>
        <position position="1227"/>
    </location>
</feature>